<keyword evidence="2" id="KW-1185">Reference proteome</keyword>
<comment type="caution">
    <text evidence="1">The sequence shown here is derived from an EMBL/GenBank/DDBJ whole genome shotgun (WGS) entry which is preliminary data.</text>
</comment>
<dbReference type="Proteomes" id="UP000828390">
    <property type="component" value="Unassembled WGS sequence"/>
</dbReference>
<sequence length="54" mass="6526">MLLSIPSKVLARIILERLKEALDKRLKTELSTIKTRPIMYRPYRHFAYHHRAIH</sequence>
<dbReference type="EMBL" id="JAIWYP010000003">
    <property type="protein sequence ID" value="KAH3857628.1"/>
    <property type="molecule type" value="Genomic_DNA"/>
</dbReference>
<name>A0A9D4LH50_DREPO</name>
<dbReference type="AlphaFoldDB" id="A0A9D4LH50"/>
<evidence type="ECO:0000313" key="1">
    <source>
        <dbReference type="EMBL" id="KAH3857628.1"/>
    </source>
</evidence>
<evidence type="ECO:0000313" key="2">
    <source>
        <dbReference type="Proteomes" id="UP000828390"/>
    </source>
</evidence>
<reference evidence="1" key="2">
    <citation type="submission" date="2020-11" db="EMBL/GenBank/DDBJ databases">
        <authorList>
            <person name="McCartney M.A."/>
            <person name="Auch B."/>
            <person name="Kono T."/>
            <person name="Mallez S."/>
            <person name="Becker A."/>
            <person name="Gohl D.M."/>
            <person name="Silverstein K.A.T."/>
            <person name="Koren S."/>
            <person name="Bechman K.B."/>
            <person name="Herman A."/>
            <person name="Abrahante J.E."/>
            <person name="Garbe J."/>
        </authorList>
    </citation>
    <scope>NUCLEOTIDE SEQUENCE</scope>
    <source>
        <strain evidence="1">Duluth1</strain>
        <tissue evidence="1">Whole animal</tissue>
    </source>
</reference>
<organism evidence="1 2">
    <name type="scientific">Dreissena polymorpha</name>
    <name type="common">Zebra mussel</name>
    <name type="synonym">Mytilus polymorpha</name>
    <dbReference type="NCBI Taxonomy" id="45954"/>
    <lineage>
        <taxon>Eukaryota</taxon>
        <taxon>Metazoa</taxon>
        <taxon>Spiralia</taxon>
        <taxon>Lophotrochozoa</taxon>
        <taxon>Mollusca</taxon>
        <taxon>Bivalvia</taxon>
        <taxon>Autobranchia</taxon>
        <taxon>Heteroconchia</taxon>
        <taxon>Euheterodonta</taxon>
        <taxon>Imparidentia</taxon>
        <taxon>Neoheterodontei</taxon>
        <taxon>Myida</taxon>
        <taxon>Dreissenoidea</taxon>
        <taxon>Dreissenidae</taxon>
        <taxon>Dreissena</taxon>
    </lineage>
</organism>
<gene>
    <name evidence="1" type="ORF">DPMN_100239</name>
</gene>
<protein>
    <submittedName>
        <fullName evidence="1">Uncharacterized protein</fullName>
    </submittedName>
</protein>
<reference evidence="1" key="1">
    <citation type="journal article" date="2019" name="bioRxiv">
        <title>The Genome of the Zebra Mussel, Dreissena polymorpha: A Resource for Invasive Species Research.</title>
        <authorList>
            <person name="McCartney M.A."/>
            <person name="Auch B."/>
            <person name="Kono T."/>
            <person name="Mallez S."/>
            <person name="Zhang Y."/>
            <person name="Obille A."/>
            <person name="Becker A."/>
            <person name="Abrahante J.E."/>
            <person name="Garbe J."/>
            <person name="Badalamenti J.P."/>
            <person name="Herman A."/>
            <person name="Mangelson H."/>
            <person name="Liachko I."/>
            <person name="Sullivan S."/>
            <person name="Sone E.D."/>
            <person name="Koren S."/>
            <person name="Silverstein K.A.T."/>
            <person name="Beckman K.B."/>
            <person name="Gohl D.M."/>
        </authorList>
    </citation>
    <scope>NUCLEOTIDE SEQUENCE</scope>
    <source>
        <strain evidence="1">Duluth1</strain>
        <tissue evidence="1">Whole animal</tissue>
    </source>
</reference>
<accession>A0A9D4LH50</accession>
<proteinExistence type="predicted"/>